<sequence length="356" mass="39388">MSEVTELIELPPKETALQVFTDTSKLDEILDKVREKVTGTVYDMSKRKDREACASDAYKVARSKAAMEKLRAAVSADLKELPKKVDAGGRYLKEGLEAIQSAVRAPLDEWEKAEESRLARHNQNVMHLNQYAANASHQLEASALKDMLAAVDAVVIDESWEEFEAEAHRAKDKALTALRAALAARQQYEAEQAELARLRAEAEERRKKDEQERIAREAAERATREAEAKAQAERDAAAKREADAKAAQERAEHEAAEAVERQKQAEARAEAERLAAEKRAADAAEAARLAEIKRQADAKAAEEAEAKRREADKQHRATINRAALEAFVANGMTEECGKKAIILIASGLIPAIKINY</sequence>
<keyword evidence="3" id="KW-1185">Reference proteome</keyword>
<organism evidence="2 3">
    <name type="scientific">Bordetella genomosp. 4</name>
    <dbReference type="NCBI Taxonomy" id="463044"/>
    <lineage>
        <taxon>Bacteria</taxon>
        <taxon>Pseudomonadati</taxon>
        <taxon>Pseudomonadota</taxon>
        <taxon>Betaproteobacteria</taxon>
        <taxon>Burkholderiales</taxon>
        <taxon>Alcaligenaceae</taxon>
        <taxon>Bordetella</taxon>
    </lineage>
</organism>
<evidence type="ECO:0000313" key="3">
    <source>
        <dbReference type="Proteomes" id="UP000216885"/>
    </source>
</evidence>
<protein>
    <recommendedName>
        <fullName evidence="4">Cell envelope biogenesis protein TolA</fullName>
    </recommendedName>
</protein>
<reference evidence="2 3" key="1">
    <citation type="submission" date="2017-05" db="EMBL/GenBank/DDBJ databases">
        <title>Complete and WGS of Bordetella genogroups.</title>
        <authorList>
            <person name="Spilker T."/>
            <person name="LiPuma J."/>
        </authorList>
    </citation>
    <scope>NUCLEOTIDE SEQUENCE [LARGE SCALE GENOMIC DNA]</scope>
    <source>
        <strain evidence="2 3">AU9919</strain>
    </source>
</reference>
<proteinExistence type="predicted"/>
<evidence type="ECO:0000313" key="2">
    <source>
        <dbReference type="EMBL" id="OZI57634.1"/>
    </source>
</evidence>
<dbReference type="Proteomes" id="UP000216885">
    <property type="component" value="Unassembled WGS sequence"/>
</dbReference>
<dbReference type="AlphaFoldDB" id="A0A261U6S6"/>
<name>A0A261U6S6_9BORD</name>
<comment type="caution">
    <text evidence="2">The sequence shown here is derived from an EMBL/GenBank/DDBJ whole genome shotgun (WGS) entry which is preliminary data.</text>
</comment>
<feature type="region of interest" description="Disordered" evidence="1">
    <location>
        <begin position="203"/>
        <end position="274"/>
    </location>
</feature>
<accession>A0A261U6S6</accession>
<gene>
    <name evidence="2" type="ORF">CAL20_09670</name>
</gene>
<evidence type="ECO:0000256" key="1">
    <source>
        <dbReference type="SAM" id="MobiDB-lite"/>
    </source>
</evidence>
<evidence type="ECO:0008006" key="4">
    <source>
        <dbReference type="Google" id="ProtNLM"/>
    </source>
</evidence>
<dbReference type="EMBL" id="NEVQ01000012">
    <property type="protein sequence ID" value="OZI57634.1"/>
    <property type="molecule type" value="Genomic_DNA"/>
</dbReference>
<dbReference type="RefSeq" id="WP_094837701.1">
    <property type="nucleotide sequence ID" value="NZ_NEVQ01000012.1"/>
</dbReference>